<keyword evidence="1" id="KW-1133">Transmembrane helix</keyword>
<feature type="transmembrane region" description="Helical" evidence="1">
    <location>
        <begin position="57"/>
        <end position="81"/>
    </location>
</feature>
<dbReference type="Gene3D" id="3.40.50.410">
    <property type="entry name" value="von Willebrand factor, type A domain"/>
    <property type="match status" value="1"/>
</dbReference>
<reference evidence="3 4" key="1">
    <citation type="submission" date="2019-03" db="EMBL/GenBank/DDBJ databases">
        <title>Genomic Encyclopedia of Type Strains, Phase IV (KMG-IV): sequencing the most valuable type-strain genomes for metagenomic binning, comparative biology and taxonomic classification.</title>
        <authorList>
            <person name="Goeker M."/>
        </authorList>
    </citation>
    <scope>NUCLEOTIDE SEQUENCE [LARGE SCALE GENOMIC DNA]</scope>
    <source>
        <strain evidence="3 4">DSM 18063</strain>
    </source>
</reference>
<keyword evidence="1" id="KW-0812">Transmembrane</keyword>
<dbReference type="InterPro" id="IPR036465">
    <property type="entry name" value="vWFA_dom_sf"/>
</dbReference>
<sequence>MSGLALLRPEWLLALPLVAGLGLWAWRRQRGLGDWMRAADPGLLRAMRAIGRVDGRGAAGAALLAPLAAGIVVLALTGPAVDRSGASAFRNLDGAVFVLDASPSMVAGPGWPDAVAAARIGLGALGAKPAALVVYAGDAYLAAPFTRDTAQLGLTVSVIEPGTVPDPGTRPERALAMAADLLAQADILAGDVVLITDGGGVGAGAMAAADRIAGAGAALSVVRIGTAPGEALETLARAGGGAVHAPADLDALRAALATGAGDRLAREDYALLFRADLGRYLLILALFPLLLLFRRAAP</sequence>
<dbReference type="InterPro" id="IPR002035">
    <property type="entry name" value="VWF_A"/>
</dbReference>
<dbReference type="Pfam" id="PF13519">
    <property type="entry name" value="VWA_2"/>
    <property type="match status" value="1"/>
</dbReference>
<keyword evidence="1" id="KW-0472">Membrane</keyword>
<dbReference type="RefSeq" id="WP_132462377.1">
    <property type="nucleotide sequence ID" value="NZ_SLXP01000007.1"/>
</dbReference>
<evidence type="ECO:0000313" key="4">
    <source>
        <dbReference type="Proteomes" id="UP000294835"/>
    </source>
</evidence>
<name>A0A4R2Q1C8_9RHOB</name>
<dbReference type="EMBL" id="SLXP01000007">
    <property type="protein sequence ID" value="TCP40415.1"/>
    <property type="molecule type" value="Genomic_DNA"/>
</dbReference>
<accession>A0A4R2Q1C8</accession>
<dbReference type="Proteomes" id="UP000294835">
    <property type="component" value="Unassembled WGS sequence"/>
</dbReference>
<organism evidence="3 4">
    <name type="scientific">Rhodovulum marinum</name>
    <dbReference type="NCBI Taxonomy" id="320662"/>
    <lineage>
        <taxon>Bacteria</taxon>
        <taxon>Pseudomonadati</taxon>
        <taxon>Pseudomonadota</taxon>
        <taxon>Alphaproteobacteria</taxon>
        <taxon>Rhodobacterales</taxon>
        <taxon>Paracoccaceae</taxon>
        <taxon>Rhodovulum</taxon>
    </lineage>
</organism>
<evidence type="ECO:0000259" key="2">
    <source>
        <dbReference type="Pfam" id="PF13519"/>
    </source>
</evidence>
<proteinExistence type="predicted"/>
<feature type="transmembrane region" description="Helical" evidence="1">
    <location>
        <begin position="6"/>
        <end position="26"/>
    </location>
</feature>
<evidence type="ECO:0000256" key="1">
    <source>
        <dbReference type="SAM" id="Phobius"/>
    </source>
</evidence>
<feature type="domain" description="VWFA" evidence="2">
    <location>
        <begin position="96"/>
        <end position="198"/>
    </location>
</feature>
<keyword evidence="4" id="KW-1185">Reference proteome</keyword>
<dbReference type="SUPFAM" id="SSF53300">
    <property type="entry name" value="vWA-like"/>
    <property type="match status" value="1"/>
</dbReference>
<gene>
    <name evidence="3" type="ORF">EV662_10723</name>
</gene>
<dbReference type="AlphaFoldDB" id="A0A4R2Q1C8"/>
<dbReference type="OrthoDB" id="8005957at2"/>
<comment type="caution">
    <text evidence="3">The sequence shown here is derived from an EMBL/GenBank/DDBJ whole genome shotgun (WGS) entry which is preliminary data.</text>
</comment>
<protein>
    <submittedName>
        <fullName evidence="3">Ca-activated chloride channel family protein</fullName>
    </submittedName>
</protein>
<feature type="transmembrane region" description="Helical" evidence="1">
    <location>
        <begin position="277"/>
        <end position="293"/>
    </location>
</feature>
<evidence type="ECO:0000313" key="3">
    <source>
        <dbReference type="EMBL" id="TCP40415.1"/>
    </source>
</evidence>